<keyword evidence="4" id="KW-1003">Cell membrane</keyword>
<gene>
    <name evidence="10" type="ORF">JJB09_15835</name>
</gene>
<dbReference type="Gene3D" id="1.10.3720.10">
    <property type="entry name" value="MetI-like"/>
    <property type="match status" value="1"/>
</dbReference>
<dbReference type="Proteomes" id="UP000633219">
    <property type="component" value="Unassembled WGS sequence"/>
</dbReference>
<dbReference type="InterPro" id="IPR035906">
    <property type="entry name" value="MetI-like_sf"/>
</dbReference>
<reference evidence="10" key="1">
    <citation type="submission" date="2021-01" db="EMBL/GenBank/DDBJ databases">
        <title>Rhizobium sp. strain KVB221 16S ribosomal RNA gene Genome sequencing and assembly.</title>
        <authorList>
            <person name="Kang M."/>
        </authorList>
    </citation>
    <scope>NUCLEOTIDE SEQUENCE</scope>
    <source>
        <strain evidence="10">KVB221</strain>
    </source>
</reference>
<protein>
    <submittedName>
        <fullName evidence="10">ABC transporter permease</fullName>
    </submittedName>
</protein>
<evidence type="ECO:0000256" key="6">
    <source>
        <dbReference type="ARBA" id="ARBA00022989"/>
    </source>
</evidence>
<keyword evidence="3 8" id="KW-0813">Transport</keyword>
<feature type="transmembrane region" description="Helical" evidence="8">
    <location>
        <begin position="126"/>
        <end position="150"/>
    </location>
</feature>
<evidence type="ECO:0000259" key="9">
    <source>
        <dbReference type="PROSITE" id="PS50928"/>
    </source>
</evidence>
<dbReference type="InterPro" id="IPR051789">
    <property type="entry name" value="Bact_Polyamine_Transport"/>
</dbReference>
<feature type="transmembrane region" description="Helical" evidence="8">
    <location>
        <begin position="12"/>
        <end position="31"/>
    </location>
</feature>
<feature type="transmembrane region" description="Helical" evidence="8">
    <location>
        <begin position="229"/>
        <end position="250"/>
    </location>
</feature>
<evidence type="ECO:0000256" key="7">
    <source>
        <dbReference type="ARBA" id="ARBA00023136"/>
    </source>
</evidence>
<feature type="domain" description="ABC transmembrane type-1" evidence="9">
    <location>
        <begin position="62"/>
        <end position="250"/>
    </location>
</feature>
<evidence type="ECO:0000256" key="3">
    <source>
        <dbReference type="ARBA" id="ARBA00022448"/>
    </source>
</evidence>
<feature type="transmembrane region" description="Helical" evidence="8">
    <location>
        <begin position="96"/>
        <end position="120"/>
    </location>
</feature>
<name>A0A936YRQ0_9HYPH</name>
<evidence type="ECO:0000256" key="1">
    <source>
        <dbReference type="ARBA" id="ARBA00004651"/>
    </source>
</evidence>
<evidence type="ECO:0000256" key="4">
    <source>
        <dbReference type="ARBA" id="ARBA00022475"/>
    </source>
</evidence>
<dbReference type="RefSeq" id="WP_201660059.1">
    <property type="nucleotide sequence ID" value="NZ_JAEQNC010000008.1"/>
</dbReference>
<dbReference type="EMBL" id="JAEQNC010000008">
    <property type="protein sequence ID" value="MBL0373502.1"/>
    <property type="molecule type" value="Genomic_DNA"/>
</dbReference>
<sequence length="263" mass="28142">MKTGLRFLGAYSALYVAALYAPILFIALFAFNSGTSIAFPLKGFTLQWFEQVFAAPALLEALWNSVRVAVTASLVSTLLGTLAAKAVSRPSLPGRTIFLALIGLPLLVPGIVVGISLLIVASGLGVTLSLSTIAFAHILFCTPFAMMIMLPRFEGMDPSLEEASRDLGEGPFMTFRRVVLPIAAPGILSSLLLTFSVSLDEFVLAFFLAGTDNTLPIFIWSQLRFPNKLPGVLALSTLILAFSFILVLVAEKLRRSGASAEQV</sequence>
<dbReference type="GO" id="GO:0055085">
    <property type="term" value="P:transmembrane transport"/>
    <property type="evidence" value="ECO:0007669"/>
    <property type="project" value="InterPro"/>
</dbReference>
<dbReference type="PROSITE" id="PS50928">
    <property type="entry name" value="ABC_TM1"/>
    <property type="match status" value="1"/>
</dbReference>
<dbReference type="AlphaFoldDB" id="A0A936YRQ0"/>
<dbReference type="Pfam" id="PF00528">
    <property type="entry name" value="BPD_transp_1"/>
    <property type="match status" value="1"/>
</dbReference>
<dbReference type="CDD" id="cd06261">
    <property type="entry name" value="TM_PBP2"/>
    <property type="match status" value="1"/>
</dbReference>
<evidence type="ECO:0000313" key="10">
    <source>
        <dbReference type="EMBL" id="MBL0373502.1"/>
    </source>
</evidence>
<evidence type="ECO:0000256" key="8">
    <source>
        <dbReference type="RuleBase" id="RU363032"/>
    </source>
</evidence>
<feature type="transmembrane region" description="Helical" evidence="8">
    <location>
        <begin position="182"/>
        <end position="209"/>
    </location>
</feature>
<keyword evidence="5 8" id="KW-0812">Transmembrane</keyword>
<keyword evidence="6 8" id="KW-1133">Transmembrane helix</keyword>
<dbReference type="SUPFAM" id="SSF161098">
    <property type="entry name" value="MetI-like"/>
    <property type="match status" value="1"/>
</dbReference>
<organism evidence="10 11">
    <name type="scientific">Rhizobium setariae</name>
    <dbReference type="NCBI Taxonomy" id="2801340"/>
    <lineage>
        <taxon>Bacteria</taxon>
        <taxon>Pseudomonadati</taxon>
        <taxon>Pseudomonadota</taxon>
        <taxon>Alphaproteobacteria</taxon>
        <taxon>Hyphomicrobiales</taxon>
        <taxon>Rhizobiaceae</taxon>
        <taxon>Rhizobium/Agrobacterium group</taxon>
        <taxon>Rhizobium</taxon>
    </lineage>
</organism>
<evidence type="ECO:0000256" key="2">
    <source>
        <dbReference type="ARBA" id="ARBA00007069"/>
    </source>
</evidence>
<dbReference type="InterPro" id="IPR000515">
    <property type="entry name" value="MetI-like"/>
</dbReference>
<accession>A0A936YRQ0</accession>
<evidence type="ECO:0000313" key="11">
    <source>
        <dbReference type="Proteomes" id="UP000633219"/>
    </source>
</evidence>
<dbReference type="PANTHER" id="PTHR43848">
    <property type="entry name" value="PUTRESCINE TRANSPORT SYSTEM PERMEASE PROTEIN POTI"/>
    <property type="match status" value="1"/>
</dbReference>
<comment type="caution">
    <text evidence="10">The sequence shown here is derived from an EMBL/GenBank/DDBJ whole genome shotgun (WGS) entry which is preliminary data.</text>
</comment>
<evidence type="ECO:0000256" key="5">
    <source>
        <dbReference type="ARBA" id="ARBA00022692"/>
    </source>
</evidence>
<dbReference type="PANTHER" id="PTHR43848:SF2">
    <property type="entry name" value="PUTRESCINE TRANSPORT SYSTEM PERMEASE PROTEIN POTI"/>
    <property type="match status" value="1"/>
</dbReference>
<comment type="subcellular location">
    <subcellularLocation>
        <location evidence="1 8">Cell membrane</location>
        <topology evidence="1 8">Multi-pass membrane protein</topology>
    </subcellularLocation>
</comment>
<dbReference type="GO" id="GO:0005886">
    <property type="term" value="C:plasma membrane"/>
    <property type="evidence" value="ECO:0007669"/>
    <property type="project" value="UniProtKB-SubCell"/>
</dbReference>
<comment type="similarity">
    <text evidence="2">Belongs to the binding-protein-dependent transport system permease family. CysTW subfamily.</text>
</comment>
<keyword evidence="7 8" id="KW-0472">Membrane</keyword>
<keyword evidence="11" id="KW-1185">Reference proteome</keyword>
<proteinExistence type="inferred from homology"/>